<dbReference type="InterPro" id="IPR025639">
    <property type="entry name" value="DruA"/>
</dbReference>
<feature type="region of interest" description="Disordered" evidence="1">
    <location>
        <begin position="352"/>
        <end position="382"/>
    </location>
</feature>
<dbReference type="AlphaFoldDB" id="A0A5B9W8K8"/>
<evidence type="ECO:0008006" key="4">
    <source>
        <dbReference type="Google" id="ProtNLM"/>
    </source>
</evidence>
<evidence type="ECO:0000313" key="2">
    <source>
        <dbReference type="EMBL" id="QEH36469.1"/>
    </source>
</evidence>
<name>A0A5B9W8K8_9BACT</name>
<dbReference type="Proteomes" id="UP000324233">
    <property type="component" value="Chromosome"/>
</dbReference>
<dbReference type="Pfam" id="PF14236">
    <property type="entry name" value="DruA"/>
    <property type="match status" value="2"/>
</dbReference>
<gene>
    <name evidence="2" type="ORF">OJF2_50330</name>
</gene>
<dbReference type="OrthoDB" id="257964at2"/>
<protein>
    <recommendedName>
        <fullName evidence="4">DUF4338 domain-containing protein</fullName>
    </recommendedName>
</protein>
<evidence type="ECO:0000313" key="3">
    <source>
        <dbReference type="Proteomes" id="UP000324233"/>
    </source>
</evidence>
<proteinExistence type="predicted"/>
<organism evidence="2 3">
    <name type="scientific">Aquisphaera giovannonii</name>
    <dbReference type="NCBI Taxonomy" id="406548"/>
    <lineage>
        <taxon>Bacteria</taxon>
        <taxon>Pseudomonadati</taxon>
        <taxon>Planctomycetota</taxon>
        <taxon>Planctomycetia</taxon>
        <taxon>Isosphaerales</taxon>
        <taxon>Isosphaeraceae</taxon>
        <taxon>Aquisphaera</taxon>
    </lineage>
</organism>
<keyword evidence="3" id="KW-1185">Reference proteome</keyword>
<dbReference type="KEGG" id="agv:OJF2_50330"/>
<reference evidence="2 3" key="1">
    <citation type="submission" date="2019-08" db="EMBL/GenBank/DDBJ databases">
        <title>Deep-cultivation of Planctomycetes and their phenomic and genomic characterization uncovers novel biology.</title>
        <authorList>
            <person name="Wiegand S."/>
            <person name="Jogler M."/>
            <person name="Boedeker C."/>
            <person name="Pinto D."/>
            <person name="Vollmers J."/>
            <person name="Rivas-Marin E."/>
            <person name="Kohn T."/>
            <person name="Peeters S.H."/>
            <person name="Heuer A."/>
            <person name="Rast P."/>
            <person name="Oberbeckmann S."/>
            <person name="Bunk B."/>
            <person name="Jeske O."/>
            <person name="Meyerdierks A."/>
            <person name="Storesund J.E."/>
            <person name="Kallscheuer N."/>
            <person name="Luecker S."/>
            <person name="Lage O.M."/>
            <person name="Pohl T."/>
            <person name="Merkel B.J."/>
            <person name="Hornburger P."/>
            <person name="Mueller R.-W."/>
            <person name="Bruemmer F."/>
            <person name="Labrenz M."/>
            <person name="Spormann A.M."/>
            <person name="Op den Camp H."/>
            <person name="Overmann J."/>
            <person name="Amann R."/>
            <person name="Jetten M.S.M."/>
            <person name="Mascher T."/>
            <person name="Medema M.H."/>
            <person name="Devos D.P."/>
            <person name="Kaster A.-K."/>
            <person name="Ovreas L."/>
            <person name="Rohde M."/>
            <person name="Galperin M.Y."/>
            <person name="Jogler C."/>
        </authorList>
    </citation>
    <scope>NUCLEOTIDE SEQUENCE [LARGE SCALE GENOMIC DNA]</scope>
    <source>
        <strain evidence="2 3">OJF2</strain>
    </source>
</reference>
<feature type="compositionally biased region" description="Basic and acidic residues" evidence="1">
    <location>
        <begin position="352"/>
        <end position="373"/>
    </location>
</feature>
<evidence type="ECO:0000256" key="1">
    <source>
        <dbReference type="SAM" id="MobiDB-lite"/>
    </source>
</evidence>
<sequence length="704" mass="79938">MGTRNATLRTDSILPSFRGVYLERFLRLVESIDALNPLEQREAVGRELGWCRGLQHATLDRLKYQAMLMVLSDLMRQGWQTQFRQRSIFLTRPDYTRGKHLRLDHAFVKEQIRNAFREERLAKITGASTVRFIQSMENPPKNKLPVLELITNGRDLADELRRLPAEPSLGDLRKIVQPYLQLARAEARDAFTGLKLLDIWRYFRYLWAIPYQPTPGRNLFYLVRDAAKPNHPVIGIAALGNCVVQLSERDSAIGWSLDGIEANLRRRQRSIIRDRPKGASVPRITDIEYLETERAYLNRIQRYASALAETLARSLDGELAILNLEGLATAEECAAPTEATIRRLLSIAENSERERQDELRKTHSRGESAKRTESSATLSEETTSPLYVKKRAQAISDILFARLVFQRHRLSETPLESLQRLLTVDDGRKALRIALHSNKKTKIGSSMMDIIVCGAIPPYSEMLCGKLVAMLMASPQVVSDYRELYGDQPGEIVSRLAGEPIVRPADLVFLTTTSLYHVGSSQYERIRIPGPRKREVAFEFIGHTEGYGSTLLSSETTDCLRQVAVQTHGMRRVNNVFGEGVSPRLRMTREGLALIGVPQDLVLRHNCPRLIYGVRLAKNAFEYLRGEAGEADYIFSPAKSREGTESIVDHWLQRWFLPRSRREESLGKVERFDKEELRLSRETIAVGASGDNFKPGELPHVRIG</sequence>
<dbReference type="EMBL" id="CP042997">
    <property type="protein sequence ID" value="QEH36469.1"/>
    <property type="molecule type" value="Genomic_DNA"/>
</dbReference>
<accession>A0A5B9W8K8</accession>
<dbReference type="RefSeq" id="WP_148596154.1">
    <property type="nucleotide sequence ID" value="NZ_CP042997.1"/>
</dbReference>